<organism evidence="1 2">
    <name type="scientific">Spodoptera exigua</name>
    <name type="common">Beet armyworm</name>
    <name type="synonym">Noctua fulgens</name>
    <dbReference type="NCBI Taxonomy" id="7107"/>
    <lineage>
        <taxon>Eukaryota</taxon>
        <taxon>Metazoa</taxon>
        <taxon>Ecdysozoa</taxon>
        <taxon>Arthropoda</taxon>
        <taxon>Hexapoda</taxon>
        <taxon>Insecta</taxon>
        <taxon>Pterygota</taxon>
        <taxon>Neoptera</taxon>
        <taxon>Endopterygota</taxon>
        <taxon>Lepidoptera</taxon>
        <taxon>Glossata</taxon>
        <taxon>Ditrysia</taxon>
        <taxon>Noctuoidea</taxon>
        <taxon>Noctuidae</taxon>
        <taxon>Amphipyrinae</taxon>
        <taxon>Spodoptera</taxon>
    </lineage>
</organism>
<sequence length="177" mass="20887">MYRCVFKSHCALIVDHLSSMQYTSQVIVKSLLVALTVSSGSCWQFFTSIGDYKLTNSPKTEEHLHSQYMYGDCKLGEVKFYTHVHLDHTSVLGKVIIRGWLDLIRIPTCIIIRGYGYEIDMLRSTTYNFQICVPRITYCHTHRRFKYYYYEWYIPLDLVGGMNWDLYFYGPPSAEWQ</sequence>
<dbReference type="EMBL" id="JACEFF010000438">
    <property type="protein sequence ID" value="KAH9637705.1"/>
    <property type="molecule type" value="Genomic_DNA"/>
</dbReference>
<accession>A0A922MI82</accession>
<name>A0A922MI82_SPOEX</name>
<protein>
    <submittedName>
        <fullName evidence="1">Uncharacterized protein</fullName>
    </submittedName>
</protein>
<reference evidence="1" key="1">
    <citation type="journal article" date="2021" name="G3 (Bethesda)">
        <title>Genome and transcriptome analysis of the beet armyworm Spodoptera exigua reveals targets for pest control. .</title>
        <authorList>
            <person name="Simon S."/>
            <person name="Breeschoten T."/>
            <person name="Jansen H.J."/>
            <person name="Dirks R.P."/>
            <person name="Schranz M.E."/>
            <person name="Ros V.I.D."/>
        </authorList>
    </citation>
    <scope>NUCLEOTIDE SEQUENCE</scope>
    <source>
        <strain evidence="1">TB_SE_WUR_2020</strain>
    </source>
</reference>
<dbReference type="Proteomes" id="UP000814243">
    <property type="component" value="Unassembled WGS sequence"/>
</dbReference>
<evidence type="ECO:0000313" key="1">
    <source>
        <dbReference type="EMBL" id="KAH9637705.1"/>
    </source>
</evidence>
<evidence type="ECO:0000313" key="2">
    <source>
        <dbReference type="Proteomes" id="UP000814243"/>
    </source>
</evidence>
<comment type="caution">
    <text evidence="1">The sequence shown here is derived from an EMBL/GenBank/DDBJ whole genome shotgun (WGS) entry which is preliminary data.</text>
</comment>
<proteinExistence type="predicted"/>
<gene>
    <name evidence="1" type="ORF">HF086_009373</name>
</gene>
<dbReference type="AlphaFoldDB" id="A0A922MI82"/>